<evidence type="ECO:0000256" key="3">
    <source>
        <dbReference type="ARBA" id="ARBA00023315"/>
    </source>
</evidence>
<dbReference type="InterPro" id="IPR051159">
    <property type="entry name" value="Hexapeptide_acetyltransf"/>
</dbReference>
<evidence type="ECO:0000313" key="4">
    <source>
        <dbReference type="EMBL" id="MDO9707857.1"/>
    </source>
</evidence>
<proteinExistence type="predicted"/>
<evidence type="ECO:0000256" key="1">
    <source>
        <dbReference type="ARBA" id="ARBA00022679"/>
    </source>
</evidence>
<dbReference type="SUPFAM" id="SSF51161">
    <property type="entry name" value="Trimeric LpxA-like enzymes"/>
    <property type="match status" value="1"/>
</dbReference>
<name>A0ABT9DVC9_9PROT</name>
<dbReference type="InterPro" id="IPR018357">
    <property type="entry name" value="Hexapep_transf_CS"/>
</dbReference>
<dbReference type="Pfam" id="PF00132">
    <property type="entry name" value="Hexapep"/>
    <property type="match status" value="1"/>
</dbReference>
<keyword evidence="5" id="KW-1185">Reference proteome</keyword>
<organism evidence="4 5">
    <name type="scientific">Paracraurococcus lichenis</name>
    <dbReference type="NCBI Taxonomy" id="3064888"/>
    <lineage>
        <taxon>Bacteria</taxon>
        <taxon>Pseudomonadati</taxon>
        <taxon>Pseudomonadota</taxon>
        <taxon>Alphaproteobacteria</taxon>
        <taxon>Acetobacterales</taxon>
        <taxon>Roseomonadaceae</taxon>
        <taxon>Paracraurococcus</taxon>
    </lineage>
</organism>
<dbReference type="EC" id="2.3.1.-" evidence="4"/>
<sequence>MTCWTDPDAVLRALRGRPAFAAPGLVGSPGYTLPAFRAPLEIDPAAPGAAALLLERGIELHGPPGEGNRIVVEEAVTGLDLKLYLNRRRDTLLLIPGQRQVLRGIIRVEGDGNAIALGEAGETSCQVTAVLRSTAAGLFIGKGTTSGGIQCWLEGRETSLHIGDDCLLSWGIWFRLADSHAMIDLRSRAMVNPPRSIRVEPHVWIGQDAILMPGAEVGAGSIIGARSIVTRPVPRAVVAVGAPARPVRREVSWTRSSAPRPSQIDAIYDMPLMPALDEVA</sequence>
<dbReference type="InterPro" id="IPR011004">
    <property type="entry name" value="Trimer_LpxA-like_sf"/>
</dbReference>
<dbReference type="Gene3D" id="2.160.10.10">
    <property type="entry name" value="Hexapeptide repeat proteins"/>
    <property type="match status" value="1"/>
</dbReference>
<dbReference type="PROSITE" id="PS00101">
    <property type="entry name" value="HEXAPEP_TRANSFERASES"/>
    <property type="match status" value="1"/>
</dbReference>
<gene>
    <name evidence="4" type="ORF">Q7A36_05830</name>
</gene>
<keyword evidence="1 4" id="KW-0808">Transferase</keyword>
<dbReference type="PANTHER" id="PTHR23416:SF78">
    <property type="entry name" value="LIPOPOLYSACCHARIDE BIOSYNTHESIS O-ACETYL TRANSFERASE WBBJ-RELATED"/>
    <property type="match status" value="1"/>
</dbReference>
<dbReference type="RefSeq" id="WP_305102722.1">
    <property type="nucleotide sequence ID" value="NZ_JAUTWS010000004.1"/>
</dbReference>
<comment type="caution">
    <text evidence="4">The sequence shown here is derived from an EMBL/GenBank/DDBJ whole genome shotgun (WGS) entry which is preliminary data.</text>
</comment>
<dbReference type="EMBL" id="JAUTWS010000004">
    <property type="protein sequence ID" value="MDO9707857.1"/>
    <property type="molecule type" value="Genomic_DNA"/>
</dbReference>
<dbReference type="CDD" id="cd04647">
    <property type="entry name" value="LbH_MAT_like"/>
    <property type="match status" value="1"/>
</dbReference>
<evidence type="ECO:0000256" key="2">
    <source>
        <dbReference type="ARBA" id="ARBA00022737"/>
    </source>
</evidence>
<evidence type="ECO:0000313" key="5">
    <source>
        <dbReference type="Proteomes" id="UP001243009"/>
    </source>
</evidence>
<accession>A0ABT9DVC9</accession>
<dbReference type="GO" id="GO:0016746">
    <property type="term" value="F:acyltransferase activity"/>
    <property type="evidence" value="ECO:0007669"/>
    <property type="project" value="UniProtKB-KW"/>
</dbReference>
<dbReference type="Proteomes" id="UP001243009">
    <property type="component" value="Unassembled WGS sequence"/>
</dbReference>
<keyword evidence="3 4" id="KW-0012">Acyltransferase</keyword>
<keyword evidence="2" id="KW-0677">Repeat</keyword>
<reference evidence="4 5" key="1">
    <citation type="submission" date="2023-08" db="EMBL/GenBank/DDBJ databases">
        <title>The draft genome sequence of Paracraurococcus sp. LOR1-02.</title>
        <authorList>
            <person name="Kingkaew E."/>
            <person name="Tanasupawat S."/>
        </authorList>
    </citation>
    <scope>NUCLEOTIDE SEQUENCE [LARGE SCALE GENOMIC DNA]</scope>
    <source>
        <strain evidence="4 5">LOR1-02</strain>
    </source>
</reference>
<dbReference type="PANTHER" id="PTHR23416">
    <property type="entry name" value="SIALIC ACID SYNTHASE-RELATED"/>
    <property type="match status" value="1"/>
</dbReference>
<protein>
    <submittedName>
        <fullName evidence="4">Acyltransferase</fullName>
        <ecNumber evidence="4">2.3.1.-</ecNumber>
    </submittedName>
</protein>
<dbReference type="InterPro" id="IPR001451">
    <property type="entry name" value="Hexapep"/>
</dbReference>